<reference evidence="4 5" key="1">
    <citation type="journal article" date="2015" name="Genome Biol. Evol.">
        <title>Comparative Genomics of a Bacterivorous Green Alga Reveals Evolutionary Causalities and Consequences of Phago-Mixotrophic Mode of Nutrition.</title>
        <authorList>
            <person name="Burns J.A."/>
            <person name="Paasch A."/>
            <person name="Narechania A."/>
            <person name="Kim E."/>
        </authorList>
    </citation>
    <scope>NUCLEOTIDE SEQUENCE [LARGE SCALE GENOMIC DNA]</scope>
    <source>
        <strain evidence="4 5">PLY_AMNH</strain>
    </source>
</reference>
<keyword evidence="5" id="KW-1185">Reference proteome</keyword>
<feature type="region of interest" description="Disordered" evidence="2">
    <location>
        <begin position="84"/>
        <end position="111"/>
    </location>
</feature>
<comment type="similarity">
    <text evidence="1">Belongs to the SBNO family.</text>
</comment>
<evidence type="ECO:0000259" key="3">
    <source>
        <dbReference type="Pfam" id="PF13871"/>
    </source>
</evidence>
<dbReference type="GO" id="GO:0042393">
    <property type="term" value="F:histone binding"/>
    <property type="evidence" value="ECO:0007669"/>
    <property type="project" value="TreeGrafter"/>
</dbReference>
<dbReference type="AlphaFoldDB" id="A0AAE0KW82"/>
<dbReference type="Gene3D" id="3.40.50.300">
    <property type="entry name" value="P-loop containing nucleotide triphosphate hydrolases"/>
    <property type="match status" value="1"/>
</dbReference>
<dbReference type="Pfam" id="PF13871">
    <property type="entry name" value="Helicase_C_4"/>
    <property type="match status" value="1"/>
</dbReference>
<proteinExistence type="inferred from homology"/>
<evidence type="ECO:0000313" key="5">
    <source>
        <dbReference type="Proteomes" id="UP001190700"/>
    </source>
</evidence>
<dbReference type="GO" id="GO:0006355">
    <property type="term" value="P:regulation of DNA-templated transcription"/>
    <property type="evidence" value="ECO:0007669"/>
    <property type="project" value="InterPro"/>
</dbReference>
<sequence>EPCIDDVIRAEEAAAQKNTDEADDDDVVMMTEKSKEEVQRERRELYLRTGLYLEAKVAPDIIEKHLAAVGRVAQCSEEKGAATADDGVIELGDSSDDDEDKRATAQPKRHVHTMHSHLTAIHKLLLQIVEILELPPNPLDHLTDLLGGPSKVAEMSGRSGQMVRNDEGCVSYAKRCEGKSRKLLNMTEKEHFMAGRKLIAIISEAASTGISLQADRRALNQRRRLHITLELPWSAEKAIQQFGRTHRSNQTSAPIYRILVTNCGGERRFASSIAKRMQSLGALLKGDRRALGAGTELKAFDIDNVYGHQALNRVYSDICEMTQYTEDQIDKQTQKPMPPVAPPVLDSGEKYFKYMRRELSAVGVALHLRSAPPADLRGRVDRFLNRMLGLRLKDQAMLFQYFNDTYEHVIHNAKSTGMFDNGIVSLQAASILVHEGYPREIHRDPLSGASTQVLKLDVDRGLSFQEAEQRLSLLQTSGNTSAHDGFYVVRALTLPHLPYLALAEAPRPGWQPSPLKTNFGKNGRPLVLLSMEVKGGRRGTRVMRIQRPHNANAPTMRLRALQESYGRVTPADAKELWEAWFNELERANFPGRAWGMRKTPIRLVVGAVLPMWKVLQEVKQAMGNTTTKKNKLRVVRTQLDNGTNIIGVQVESNELTRLEERCATAVGQGGVTHNSHQLADTLCLDDETIDCLE</sequence>
<dbReference type="SUPFAM" id="SSF52540">
    <property type="entry name" value="P-loop containing nucleoside triphosphate hydrolases"/>
    <property type="match status" value="1"/>
</dbReference>
<accession>A0AAE0KW82</accession>
<dbReference type="PANTHER" id="PTHR12706:SF30">
    <property type="entry name" value="PROTEIN STRAWBERRY NOTCH-RELATED"/>
    <property type="match status" value="1"/>
</dbReference>
<dbReference type="EMBL" id="LGRX02015782">
    <property type="protein sequence ID" value="KAK3263042.1"/>
    <property type="molecule type" value="Genomic_DNA"/>
</dbReference>
<name>A0AAE0KW82_9CHLO</name>
<gene>
    <name evidence="4" type="ORF">CYMTET_28135</name>
</gene>
<feature type="domain" description="Strawberry notch helicase C" evidence="3">
    <location>
        <begin position="137"/>
        <end position="424"/>
    </location>
</feature>
<organism evidence="4 5">
    <name type="scientific">Cymbomonas tetramitiformis</name>
    <dbReference type="NCBI Taxonomy" id="36881"/>
    <lineage>
        <taxon>Eukaryota</taxon>
        <taxon>Viridiplantae</taxon>
        <taxon>Chlorophyta</taxon>
        <taxon>Pyramimonadophyceae</taxon>
        <taxon>Pyramimonadales</taxon>
        <taxon>Pyramimonadaceae</taxon>
        <taxon>Cymbomonas</taxon>
    </lineage>
</organism>
<dbReference type="GO" id="GO:0005634">
    <property type="term" value="C:nucleus"/>
    <property type="evidence" value="ECO:0007669"/>
    <property type="project" value="TreeGrafter"/>
</dbReference>
<dbReference type="InterPro" id="IPR026741">
    <property type="entry name" value="SNO"/>
</dbReference>
<feature type="non-terminal residue" evidence="4">
    <location>
        <position position="1"/>
    </location>
</feature>
<evidence type="ECO:0000313" key="4">
    <source>
        <dbReference type="EMBL" id="KAK3263042.1"/>
    </source>
</evidence>
<evidence type="ECO:0000256" key="1">
    <source>
        <dbReference type="ARBA" id="ARBA00006992"/>
    </source>
</evidence>
<evidence type="ECO:0000256" key="2">
    <source>
        <dbReference type="SAM" id="MobiDB-lite"/>
    </source>
</evidence>
<dbReference type="GO" id="GO:0031490">
    <property type="term" value="F:chromatin DNA binding"/>
    <property type="evidence" value="ECO:0007669"/>
    <property type="project" value="TreeGrafter"/>
</dbReference>
<comment type="caution">
    <text evidence="4">The sequence shown here is derived from an EMBL/GenBank/DDBJ whole genome shotgun (WGS) entry which is preliminary data.</text>
</comment>
<protein>
    <recommendedName>
        <fullName evidence="3">Strawberry notch helicase C domain-containing protein</fullName>
    </recommendedName>
</protein>
<dbReference type="PANTHER" id="PTHR12706">
    <property type="entry name" value="STRAWBERRY NOTCH-RELATED"/>
    <property type="match status" value="1"/>
</dbReference>
<dbReference type="InterPro" id="IPR026937">
    <property type="entry name" value="SBNO_Helicase_C_dom"/>
</dbReference>
<dbReference type="Proteomes" id="UP001190700">
    <property type="component" value="Unassembled WGS sequence"/>
</dbReference>
<dbReference type="InterPro" id="IPR027417">
    <property type="entry name" value="P-loop_NTPase"/>
</dbReference>